<dbReference type="PANTHER" id="PTHR48122:SF1">
    <property type="entry name" value="CENTROMERE PROTEIN H"/>
    <property type="match status" value="1"/>
</dbReference>
<keyword evidence="3" id="KW-0158">Chromosome</keyword>
<keyword evidence="9" id="KW-1185">Reference proteome</keyword>
<dbReference type="Proteomes" id="UP000694865">
    <property type="component" value="Unplaced"/>
</dbReference>
<dbReference type="InterPro" id="IPR040034">
    <property type="entry name" value="CENP-H"/>
</dbReference>
<keyword evidence="5" id="KW-0539">Nucleus</keyword>
<proteinExistence type="inferred from homology"/>
<evidence type="ECO:0000256" key="7">
    <source>
        <dbReference type="ARBA" id="ARBA00025735"/>
    </source>
</evidence>
<evidence type="ECO:0000256" key="3">
    <source>
        <dbReference type="ARBA" id="ARBA00022454"/>
    </source>
</evidence>
<evidence type="ECO:0000256" key="6">
    <source>
        <dbReference type="ARBA" id="ARBA00023328"/>
    </source>
</evidence>
<evidence type="ECO:0000259" key="8">
    <source>
        <dbReference type="Pfam" id="PF05837"/>
    </source>
</evidence>
<sequence>MNTSHNVLENETNEDDTAEADLNVHKLLLKKKRYKEWLEHQKAAHEVLCEYKRSVSSTDDLDELGEKIASLQTHSLKVSENHAAEEFQLQSVLDSCMLEEALLPADECEDFDESEQKVIIEMAEKQFNLSQKILKENKEMAALRAELDECTKQSFDINKTNQEAVARLQQMKENRGDNTDDAVASDDLKRVKEELEELRVNTELVRGIFQGIIVGSGINWAEDDKLSKTVISLGKPFDP</sequence>
<organism evidence="9 10">
    <name type="scientific">Saccoglossus kowalevskii</name>
    <name type="common">Acorn worm</name>
    <dbReference type="NCBI Taxonomy" id="10224"/>
    <lineage>
        <taxon>Eukaryota</taxon>
        <taxon>Metazoa</taxon>
        <taxon>Hemichordata</taxon>
        <taxon>Enteropneusta</taxon>
        <taxon>Harrimaniidae</taxon>
        <taxon>Saccoglossus</taxon>
    </lineage>
</organism>
<reference evidence="10" key="1">
    <citation type="submission" date="2025-08" db="UniProtKB">
        <authorList>
            <consortium name="RefSeq"/>
        </authorList>
    </citation>
    <scope>IDENTIFICATION</scope>
    <source>
        <tissue evidence="10">Testes</tissue>
    </source>
</reference>
<protein>
    <submittedName>
        <fullName evidence="10">Centromere protein H-like</fullName>
    </submittedName>
</protein>
<comment type="similarity">
    <text evidence="7">Belongs to the CENP-H/MCM16 family.</text>
</comment>
<dbReference type="InterPro" id="IPR008426">
    <property type="entry name" value="CENP-H_C"/>
</dbReference>
<evidence type="ECO:0000256" key="4">
    <source>
        <dbReference type="ARBA" id="ARBA00022838"/>
    </source>
</evidence>
<dbReference type="PANTHER" id="PTHR48122">
    <property type="entry name" value="CENTROMERE PROTEIN H"/>
    <property type="match status" value="1"/>
</dbReference>
<gene>
    <name evidence="10" type="primary">LOC100376761</name>
</gene>
<evidence type="ECO:0000256" key="5">
    <source>
        <dbReference type="ARBA" id="ARBA00023242"/>
    </source>
</evidence>
<keyword evidence="4" id="KW-0995">Kinetochore</keyword>
<name>A0ABM0GJY3_SACKO</name>
<evidence type="ECO:0000256" key="2">
    <source>
        <dbReference type="ARBA" id="ARBA00004629"/>
    </source>
</evidence>
<evidence type="ECO:0000256" key="1">
    <source>
        <dbReference type="ARBA" id="ARBA00004123"/>
    </source>
</evidence>
<accession>A0ABM0GJY3</accession>
<dbReference type="RefSeq" id="XP_002731500.1">
    <property type="nucleotide sequence ID" value="XM_002731454.2"/>
</dbReference>
<dbReference type="Pfam" id="PF05837">
    <property type="entry name" value="CENP-H"/>
    <property type="match status" value="1"/>
</dbReference>
<comment type="subcellular location">
    <subcellularLocation>
        <location evidence="2">Chromosome</location>
        <location evidence="2">Centromere</location>
        <location evidence="2">Kinetochore</location>
    </subcellularLocation>
    <subcellularLocation>
        <location evidence="1">Nucleus</location>
    </subcellularLocation>
</comment>
<evidence type="ECO:0000313" key="9">
    <source>
        <dbReference type="Proteomes" id="UP000694865"/>
    </source>
</evidence>
<evidence type="ECO:0000313" key="10">
    <source>
        <dbReference type="RefSeq" id="XP_002731500.1"/>
    </source>
</evidence>
<keyword evidence="6" id="KW-0137">Centromere</keyword>
<dbReference type="GeneID" id="100376761"/>
<feature type="domain" description="Centromere protein H C-terminal" evidence="8">
    <location>
        <begin position="35"/>
        <end position="233"/>
    </location>
</feature>